<sequence>MRISKIIRQRLSYGLMDLKKLTSNVKQIQDDVLKEILTLTTMMLSLISNEL</sequence>
<dbReference type="EMBL" id="LK032717">
    <property type="protein sequence ID" value="CDY47448.1"/>
    <property type="molecule type" value="Genomic_DNA"/>
</dbReference>
<dbReference type="AlphaFoldDB" id="A0A078IE43"/>
<organism evidence="1 2">
    <name type="scientific">Brassica napus</name>
    <name type="common">Rape</name>
    <dbReference type="NCBI Taxonomy" id="3708"/>
    <lineage>
        <taxon>Eukaryota</taxon>
        <taxon>Viridiplantae</taxon>
        <taxon>Streptophyta</taxon>
        <taxon>Embryophyta</taxon>
        <taxon>Tracheophyta</taxon>
        <taxon>Spermatophyta</taxon>
        <taxon>Magnoliopsida</taxon>
        <taxon>eudicotyledons</taxon>
        <taxon>Gunneridae</taxon>
        <taxon>Pentapetalae</taxon>
        <taxon>rosids</taxon>
        <taxon>malvids</taxon>
        <taxon>Brassicales</taxon>
        <taxon>Brassicaceae</taxon>
        <taxon>Brassiceae</taxon>
        <taxon>Brassica</taxon>
    </lineage>
</organism>
<accession>A0A078IE43</accession>
<reference evidence="1 2" key="1">
    <citation type="journal article" date="2014" name="Science">
        <title>Plant genetics. Early allopolyploid evolution in the post-Neolithic Brassica napus oilseed genome.</title>
        <authorList>
            <person name="Chalhoub B."/>
            <person name="Denoeud F."/>
            <person name="Liu S."/>
            <person name="Parkin I.A."/>
            <person name="Tang H."/>
            <person name="Wang X."/>
            <person name="Chiquet J."/>
            <person name="Belcram H."/>
            <person name="Tong C."/>
            <person name="Samans B."/>
            <person name="Correa M."/>
            <person name="Da Silva C."/>
            <person name="Just J."/>
            <person name="Falentin C."/>
            <person name="Koh C.S."/>
            <person name="Le Clainche I."/>
            <person name="Bernard M."/>
            <person name="Bento P."/>
            <person name="Noel B."/>
            <person name="Labadie K."/>
            <person name="Alberti A."/>
            <person name="Charles M."/>
            <person name="Arnaud D."/>
            <person name="Guo H."/>
            <person name="Daviaud C."/>
            <person name="Alamery S."/>
            <person name="Jabbari K."/>
            <person name="Zhao M."/>
            <person name="Edger P.P."/>
            <person name="Chelaifa H."/>
            <person name="Tack D."/>
            <person name="Lassalle G."/>
            <person name="Mestiri I."/>
            <person name="Schnel N."/>
            <person name="Le Paslier M.C."/>
            <person name="Fan G."/>
            <person name="Renault V."/>
            <person name="Bayer P.E."/>
            <person name="Golicz A.A."/>
            <person name="Manoli S."/>
            <person name="Lee T.H."/>
            <person name="Thi V.H."/>
            <person name="Chalabi S."/>
            <person name="Hu Q."/>
            <person name="Fan C."/>
            <person name="Tollenaere R."/>
            <person name="Lu Y."/>
            <person name="Battail C."/>
            <person name="Shen J."/>
            <person name="Sidebottom C.H."/>
            <person name="Wang X."/>
            <person name="Canaguier A."/>
            <person name="Chauveau A."/>
            <person name="Berard A."/>
            <person name="Deniot G."/>
            <person name="Guan M."/>
            <person name="Liu Z."/>
            <person name="Sun F."/>
            <person name="Lim Y.P."/>
            <person name="Lyons E."/>
            <person name="Town C.D."/>
            <person name="Bancroft I."/>
            <person name="Wang X."/>
            <person name="Meng J."/>
            <person name="Ma J."/>
            <person name="Pires J.C."/>
            <person name="King G.J."/>
            <person name="Brunel D."/>
            <person name="Delourme R."/>
            <person name="Renard M."/>
            <person name="Aury J.M."/>
            <person name="Adams K.L."/>
            <person name="Batley J."/>
            <person name="Snowdon R.J."/>
            <person name="Tost J."/>
            <person name="Edwards D."/>
            <person name="Zhou Y."/>
            <person name="Hua W."/>
            <person name="Sharpe A.G."/>
            <person name="Paterson A.H."/>
            <person name="Guan C."/>
            <person name="Wincker P."/>
        </authorList>
    </citation>
    <scope>NUCLEOTIDE SEQUENCE [LARGE SCALE GENOMIC DNA]</scope>
    <source>
        <strain evidence="2">cv. Darmor-bzh</strain>
    </source>
</reference>
<evidence type="ECO:0000313" key="2">
    <source>
        <dbReference type="Proteomes" id="UP000028999"/>
    </source>
</evidence>
<proteinExistence type="predicted"/>
<name>A0A078IE43_BRANA</name>
<protein>
    <submittedName>
        <fullName evidence="1">BnaC09g31090D protein</fullName>
    </submittedName>
</protein>
<keyword evidence="2" id="KW-1185">Reference proteome</keyword>
<gene>
    <name evidence="1" type="primary">BnaC09g31090D</name>
    <name evidence="1" type="ORF">GSBRNA2T00087491001</name>
</gene>
<evidence type="ECO:0000313" key="1">
    <source>
        <dbReference type="EMBL" id="CDY47448.1"/>
    </source>
</evidence>
<dbReference type="Gramene" id="CDY47448">
    <property type="protein sequence ID" value="CDY47448"/>
    <property type="gene ID" value="GSBRNA2T00087491001"/>
</dbReference>
<dbReference type="Proteomes" id="UP000028999">
    <property type="component" value="Unassembled WGS sequence"/>
</dbReference>
<dbReference type="PaxDb" id="3708-A0A078IE43"/>